<dbReference type="Proteomes" id="UP001152820">
    <property type="component" value="Unassembled WGS sequence"/>
</dbReference>
<reference evidence="6" key="2">
    <citation type="journal article" date="2023" name="Food Microbiol.">
        <title>Evaluation of the fermentation potential of lactic acid bacteria isolated from herbs, fruits and vegetables as starter cultures in nut-based milk alternatives.</title>
        <authorList>
            <person name="Huang W."/>
            <person name="Dong A."/>
            <person name="Pham H.T."/>
            <person name="Zhou C."/>
            <person name="Huo Z."/>
            <person name="Watjen A.P."/>
            <person name="Prakash S."/>
            <person name="Bang-Berthelsen C.H."/>
            <person name="Turner M.S."/>
        </authorList>
    </citation>
    <scope>NUCLEOTIDE SEQUENCE</scope>
    <source>
        <strain evidence="5">54</strain>
        <strain evidence="6">581</strain>
        <strain evidence="7">593</strain>
    </source>
</reference>
<evidence type="ECO:0000313" key="7">
    <source>
        <dbReference type="EMBL" id="MDG5049407.1"/>
    </source>
</evidence>
<dbReference type="Proteomes" id="UP001152656">
    <property type="component" value="Unassembled WGS sequence"/>
</dbReference>
<dbReference type="PANTHER" id="PTHR23114">
    <property type="entry name" value="M7GPPPN-MRNA HYDROLASE"/>
    <property type="match status" value="1"/>
</dbReference>
<sequence>MEFSKPNTKKRIKMKEYRQNVAAIILNKENKIWLGKRADGMSWGFPQGGIEAGEKPETAIIRELSEEIGTKEFEIIGQYPGTLKYDFPKEMKFPTWTYAGQEQHYFLVRLHEEAKINLESHPEEIEFSTYQFLGLSEIRKMDFGFKNDVYHQALDYFSKIIEKN</sequence>
<dbReference type="InterPro" id="IPR020476">
    <property type="entry name" value="Nudix_hydrolase"/>
</dbReference>
<reference evidence="8" key="3">
    <citation type="submission" date="2023-06" db="EMBL/GenBank/DDBJ databases">
        <title>Draft Genome Sequences of lactic acid bacteria strains isolated from fermented milk products.</title>
        <authorList>
            <person name="Elcheninov A.G."/>
            <person name="Klyukina A."/>
            <person name="Zayulina K.S."/>
            <person name="Gavirova L.A."/>
            <person name="Shcherbakova P.A."/>
            <person name="Shestakov A.I."/>
            <person name="Kublanov I.V."/>
            <person name="Kochetkova T.V."/>
        </authorList>
    </citation>
    <scope>NUCLEOTIDE SEQUENCE</scope>
    <source>
        <strain evidence="8">TOM.142</strain>
    </source>
</reference>
<dbReference type="EMBL" id="JAOWLV010000006">
    <property type="protein sequence ID" value="MDG4977280.1"/>
    <property type="molecule type" value="Genomic_DNA"/>
</dbReference>
<evidence type="ECO:0000313" key="5">
    <source>
        <dbReference type="EMBL" id="MDG4977280.1"/>
    </source>
</evidence>
<dbReference type="NCBIfam" id="NF001936">
    <property type="entry name" value="PRK00714.1-3"/>
    <property type="match status" value="1"/>
</dbReference>
<dbReference type="InterPro" id="IPR000086">
    <property type="entry name" value="NUDIX_hydrolase_dom"/>
</dbReference>
<dbReference type="PROSITE" id="PS00893">
    <property type="entry name" value="NUDIX_BOX"/>
    <property type="match status" value="1"/>
</dbReference>
<accession>A0A9X4NDH1</accession>
<gene>
    <name evidence="7" type="ORF">OGZ38_09650</name>
    <name evidence="6" type="ORF">OGZ39_08930</name>
    <name evidence="5" type="ORF">OGZ50_11090</name>
    <name evidence="8" type="ORF">QUD52_10900</name>
</gene>
<dbReference type="EC" id="3.6.1.-" evidence="6"/>
<comment type="similarity">
    <text evidence="3">Belongs to the Nudix hydrolase family.</text>
</comment>
<reference evidence="6" key="1">
    <citation type="submission" date="2022-10" db="EMBL/GenBank/DDBJ databases">
        <authorList>
            <person name="Turner M.S."/>
            <person name="Huang W."/>
        </authorList>
    </citation>
    <scope>NUCLEOTIDE SEQUENCE</scope>
    <source>
        <strain evidence="5">54</strain>
        <strain evidence="6">581</strain>
        <strain evidence="7">593</strain>
    </source>
</reference>
<dbReference type="EMBL" id="JAOWLP010000007">
    <property type="protein sequence ID" value="MDG4981782.1"/>
    <property type="molecule type" value="Genomic_DNA"/>
</dbReference>
<dbReference type="InterPro" id="IPR015797">
    <property type="entry name" value="NUDIX_hydrolase-like_dom_sf"/>
</dbReference>
<dbReference type="PRINTS" id="PR00502">
    <property type="entry name" value="NUDIXFAMILY"/>
</dbReference>
<dbReference type="Proteomes" id="UP001240905">
    <property type="component" value="Unassembled WGS sequence"/>
</dbReference>
<dbReference type="InterPro" id="IPR020084">
    <property type="entry name" value="NUDIX_hydrolase_CS"/>
</dbReference>
<dbReference type="AlphaFoldDB" id="A0A9X4NDH1"/>
<evidence type="ECO:0000259" key="4">
    <source>
        <dbReference type="PROSITE" id="PS51462"/>
    </source>
</evidence>
<dbReference type="GO" id="GO:0005737">
    <property type="term" value="C:cytoplasm"/>
    <property type="evidence" value="ECO:0007669"/>
    <property type="project" value="TreeGrafter"/>
</dbReference>
<proteinExistence type="inferred from homology"/>
<comment type="caution">
    <text evidence="6">The sequence shown here is derived from an EMBL/GenBank/DDBJ whole genome shotgun (WGS) entry which is preliminary data.</text>
</comment>
<evidence type="ECO:0000256" key="2">
    <source>
        <dbReference type="ARBA" id="ARBA00022801"/>
    </source>
</evidence>
<keyword evidence="2 3" id="KW-0378">Hydrolase</keyword>
<evidence type="ECO:0000256" key="3">
    <source>
        <dbReference type="RuleBase" id="RU003476"/>
    </source>
</evidence>
<feature type="domain" description="Nudix hydrolase" evidence="4">
    <location>
        <begin position="16"/>
        <end position="155"/>
    </location>
</feature>
<evidence type="ECO:0000313" key="6">
    <source>
        <dbReference type="EMBL" id="MDG4981782.1"/>
    </source>
</evidence>
<organism evidence="6 9">
    <name type="scientific">Lactococcus lactis</name>
    <dbReference type="NCBI Taxonomy" id="1358"/>
    <lineage>
        <taxon>Bacteria</taxon>
        <taxon>Bacillati</taxon>
        <taxon>Bacillota</taxon>
        <taxon>Bacilli</taxon>
        <taxon>Lactobacillales</taxon>
        <taxon>Streptococcaceae</taxon>
        <taxon>Lactococcus</taxon>
    </lineage>
</organism>
<evidence type="ECO:0000256" key="1">
    <source>
        <dbReference type="ARBA" id="ARBA00001936"/>
    </source>
</evidence>
<dbReference type="EMBL" id="JAUCAE010000020">
    <property type="protein sequence ID" value="MDM7547528.1"/>
    <property type="molecule type" value="Genomic_DNA"/>
</dbReference>
<dbReference type="NCBIfam" id="NF001938">
    <property type="entry name" value="PRK00714.1-5"/>
    <property type="match status" value="1"/>
</dbReference>
<comment type="cofactor">
    <cofactor evidence="1">
        <name>Mn(2+)</name>
        <dbReference type="ChEBI" id="CHEBI:29035"/>
    </cofactor>
</comment>
<dbReference type="Proteomes" id="UP001152598">
    <property type="component" value="Unassembled WGS sequence"/>
</dbReference>
<dbReference type="PROSITE" id="PS51462">
    <property type="entry name" value="NUDIX"/>
    <property type="match status" value="1"/>
</dbReference>
<dbReference type="GO" id="GO:0034353">
    <property type="term" value="F:mRNA 5'-diphosphatase activity"/>
    <property type="evidence" value="ECO:0007669"/>
    <property type="project" value="TreeGrafter"/>
</dbReference>
<dbReference type="PANTHER" id="PTHR23114:SF17">
    <property type="entry name" value="M7GPPPN-MRNA HYDROLASE"/>
    <property type="match status" value="1"/>
</dbReference>
<dbReference type="InterPro" id="IPR022927">
    <property type="entry name" value="RppH"/>
</dbReference>
<dbReference type="GO" id="GO:0006402">
    <property type="term" value="P:mRNA catabolic process"/>
    <property type="evidence" value="ECO:0007669"/>
    <property type="project" value="TreeGrafter"/>
</dbReference>
<evidence type="ECO:0000313" key="8">
    <source>
        <dbReference type="EMBL" id="MDM7547528.1"/>
    </source>
</evidence>
<dbReference type="Gene3D" id="3.90.79.10">
    <property type="entry name" value="Nucleoside Triphosphate Pyrophosphohydrolase"/>
    <property type="match status" value="1"/>
</dbReference>
<protein>
    <submittedName>
        <fullName evidence="6">RNA pyrophosphohydrolase</fullName>
        <ecNumber evidence="6">3.6.1.-</ecNumber>
    </submittedName>
</protein>
<name>A0A9X4NDH1_9LACT</name>
<evidence type="ECO:0000313" key="9">
    <source>
        <dbReference type="Proteomes" id="UP001152656"/>
    </source>
</evidence>
<dbReference type="Pfam" id="PF00293">
    <property type="entry name" value="NUDIX"/>
    <property type="match status" value="1"/>
</dbReference>
<dbReference type="CDD" id="cd03671">
    <property type="entry name" value="NUDIX_Ap4A_hydrolase_plant_like"/>
    <property type="match status" value="1"/>
</dbReference>
<dbReference type="EMBL" id="JAOWLO010000006">
    <property type="protein sequence ID" value="MDG5049407.1"/>
    <property type="molecule type" value="Genomic_DNA"/>
</dbReference>
<dbReference type="SUPFAM" id="SSF55811">
    <property type="entry name" value="Nudix"/>
    <property type="match status" value="1"/>
</dbReference>